<evidence type="ECO:0000256" key="4">
    <source>
        <dbReference type="ARBA" id="ARBA00022989"/>
    </source>
</evidence>
<dbReference type="PANTHER" id="PTHR23291:SF32">
    <property type="entry name" value="BAX INHIBITOR 1"/>
    <property type="match status" value="1"/>
</dbReference>
<feature type="transmembrane region" description="Helical" evidence="6">
    <location>
        <begin position="140"/>
        <end position="162"/>
    </location>
</feature>
<dbReference type="Proteomes" id="UP000218209">
    <property type="component" value="Unassembled WGS sequence"/>
</dbReference>
<sequence>MATFFRRRAFGGAKPPPAPSPYASAYDDAYAAAPPPSSPLTGLPPHIARHLVSVYTTLGLMSAAAAAGAVASARTGFFFGGWLPMLASFGALFAFTAIPAGGVGGAGAEAKRAAALGVFSAANGAAAGPLLAHVTAVNPALPAVALAASAVMFGALSASAVLARRRSYLFLGGGLSAALSALLVVSLASSLLRSSAAFGVELWGGLLVFCGFVLYDTQRMIERAHAGDRDAKRHALELFQDLFAMVVRVAIILARNQRRREEKDDRRRRS</sequence>
<evidence type="ECO:0000256" key="2">
    <source>
        <dbReference type="ARBA" id="ARBA00010350"/>
    </source>
</evidence>
<gene>
    <name evidence="7" type="ORF">BU14_2947s0001</name>
</gene>
<proteinExistence type="inferred from homology"/>
<evidence type="ECO:0000256" key="1">
    <source>
        <dbReference type="ARBA" id="ARBA00004141"/>
    </source>
</evidence>
<feature type="transmembrane region" description="Helical" evidence="6">
    <location>
        <begin position="77"/>
        <end position="101"/>
    </location>
</feature>
<dbReference type="OrthoDB" id="1277691at2759"/>
<dbReference type="EMBL" id="KV920675">
    <property type="protein sequence ID" value="OSX68356.1"/>
    <property type="molecule type" value="Genomic_DNA"/>
</dbReference>
<dbReference type="GO" id="GO:0016020">
    <property type="term" value="C:membrane"/>
    <property type="evidence" value="ECO:0007669"/>
    <property type="project" value="UniProtKB-SubCell"/>
</dbReference>
<evidence type="ECO:0000313" key="8">
    <source>
        <dbReference type="Proteomes" id="UP000218209"/>
    </source>
</evidence>
<dbReference type="Pfam" id="PF01027">
    <property type="entry name" value="Bax1-I"/>
    <property type="match status" value="1"/>
</dbReference>
<dbReference type="PANTHER" id="PTHR23291">
    <property type="entry name" value="BAX INHIBITOR-RELATED"/>
    <property type="match status" value="1"/>
</dbReference>
<dbReference type="AlphaFoldDB" id="A0A1X6NIS8"/>
<evidence type="ECO:0000256" key="6">
    <source>
        <dbReference type="RuleBase" id="RU004379"/>
    </source>
</evidence>
<evidence type="ECO:0000256" key="3">
    <source>
        <dbReference type="ARBA" id="ARBA00022692"/>
    </source>
</evidence>
<feature type="transmembrane region" description="Helical" evidence="6">
    <location>
        <begin position="113"/>
        <end position="134"/>
    </location>
</feature>
<evidence type="ECO:0008006" key="9">
    <source>
        <dbReference type="Google" id="ProtNLM"/>
    </source>
</evidence>
<reference evidence="7 8" key="1">
    <citation type="submission" date="2017-03" db="EMBL/GenBank/DDBJ databases">
        <title>WGS assembly of Porphyra umbilicalis.</title>
        <authorList>
            <person name="Brawley S.H."/>
            <person name="Blouin N.A."/>
            <person name="Ficko-Blean E."/>
            <person name="Wheeler G.L."/>
            <person name="Lohr M."/>
            <person name="Goodson H.V."/>
            <person name="Jenkins J.W."/>
            <person name="Blaby-Haas C.E."/>
            <person name="Helliwell K.E."/>
            <person name="Chan C."/>
            <person name="Marriage T."/>
            <person name="Bhattacharya D."/>
            <person name="Klein A.S."/>
            <person name="Badis Y."/>
            <person name="Brodie J."/>
            <person name="Cao Y."/>
            <person name="Collen J."/>
            <person name="Dittami S.M."/>
            <person name="Gachon C.M."/>
            <person name="Green B.R."/>
            <person name="Karpowicz S."/>
            <person name="Kim J.W."/>
            <person name="Kudahl U."/>
            <person name="Lin S."/>
            <person name="Michel G."/>
            <person name="Mittag M."/>
            <person name="Olson B.J."/>
            <person name="Pangilinan J."/>
            <person name="Peng Y."/>
            <person name="Qiu H."/>
            <person name="Shu S."/>
            <person name="Singer J.T."/>
            <person name="Smith A.G."/>
            <person name="Sprecher B.N."/>
            <person name="Wagner V."/>
            <person name="Wang W."/>
            <person name="Wang Z.-Y."/>
            <person name="Yan J."/>
            <person name="Yarish C."/>
            <person name="Zoeuner-Riek S."/>
            <person name="Zhuang Y."/>
            <person name="Zou Y."/>
            <person name="Lindquist E.A."/>
            <person name="Grimwood J."/>
            <person name="Barry K."/>
            <person name="Rokhsar D.S."/>
            <person name="Schmutz J."/>
            <person name="Stiller J.W."/>
            <person name="Grossman A.R."/>
            <person name="Prochnik S.E."/>
        </authorList>
    </citation>
    <scope>NUCLEOTIDE SEQUENCE [LARGE SCALE GENOMIC DNA]</scope>
    <source>
        <strain evidence="7">4086291</strain>
    </source>
</reference>
<keyword evidence="4 6" id="KW-1133">Transmembrane helix</keyword>
<name>A0A1X6NIS8_PORUM</name>
<feature type="transmembrane region" description="Helical" evidence="6">
    <location>
        <begin position="52"/>
        <end position="71"/>
    </location>
</feature>
<protein>
    <recommendedName>
        <fullName evidence="9">Bax inhibitor 1</fullName>
    </recommendedName>
</protein>
<organism evidence="7 8">
    <name type="scientific">Porphyra umbilicalis</name>
    <name type="common">Purple laver</name>
    <name type="synonym">Red alga</name>
    <dbReference type="NCBI Taxonomy" id="2786"/>
    <lineage>
        <taxon>Eukaryota</taxon>
        <taxon>Rhodophyta</taxon>
        <taxon>Bangiophyceae</taxon>
        <taxon>Bangiales</taxon>
        <taxon>Bangiaceae</taxon>
        <taxon>Porphyra</taxon>
    </lineage>
</organism>
<evidence type="ECO:0000313" key="7">
    <source>
        <dbReference type="EMBL" id="OSX68356.1"/>
    </source>
</evidence>
<accession>A0A1X6NIS8</accession>
<feature type="transmembrane region" description="Helical" evidence="6">
    <location>
        <begin position="195"/>
        <end position="215"/>
    </location>
</feature>
<keyword evidence="8" id="KW-1185">Reference proteome</keyword>
<keyword evidence="3 6" id="KW-0812">Transmembrane</keyword>
<dbReference type="InterPro" id="IPR006214">
    <property type="entry name" value="Bax_inhibitor_1-related"/>
</dbReference>
<comment type="subcellular location">
    <subcellularLocation>
        <location evidence="1">Membrane</location>
        <topology evidence="1">Multi-pass membrane protein</topology>
    </subcellularLocation>
</comment>
<comment type="similarity">
    <text evidence="2 6">Belongs to the BI1 family.</text>
</comment>
<keyword evidence="5 6" id="KW-0472">Membrane</keyword>
<feature type="transmembrane region" description="Helical" evidence="6">
    <location>
        <begin position="169"/>
        <end position="189"/>
    </location>
</feature>
<evidence type="ECO:0000256" key="5">
    <source>
        <dbReference type="ARBA" id="ARBA00023136"/>
    </source>
</evidence>